<comment type="caution">
    <text evidence="4">The sequence shown here is derived from an EMBL/GenBank/DDBJ whole genome shotgun (WGS) entry which is preliminary data.</text>
</comment>
<organism evidence="4 5">
    <name type="scientific">Candidatus Uhrbacteria bacterium GW2011_GWF2_41_16</name>
    <dbReference type="NCBI Taxonomy" id="1618997"/>
    <lineage>
        <taxon>Bacteria</taxon>
        <taxon>Candidatus Uhriibacteriota</taxon>
    </lineage>
</organism>
<dbReference type="InterPro" id="IPR028098">
    <property type="entry name" value="Glyco_trans_4-like_N"/>
</dbReference>
<dbReference type="EMBL" id="LCAU01000001">
    <property type="protein sequence ID" value="KKR98794.1"/>
    <property type="molecule type" value="Genomic_DNA"/>
</dbReference>
<dbReference type="Pfam" id="PF13439">
    <property type="entry name" value="Glyco_transf_4"/>
    <property type="match status" value="1"/>
</dbReference>
<feature type="domain" description="Glycosyltransferase subfamily 4-like N-terminal" evidence="3">
    <location>
        <begin position="17"/>
        <end position="175"/>
    </location>
</feature>
<dbReference type="Pfam" id="PF00534">
    <property type="entry name" value="Glycos_transf_1"/>
    <property type="match status" value="1"/>
</dbReference>
<dbReference type="AlphaFoldDB" id="A0A0G0VD32"/>
<dbReference type="GO" id="GO:0016757">
    <property type="term" value="F:glycosyltransferase activity"/>
    <property type="evidence" value="ECO:0007669"/>
    <property type="project" value="InterPro"/>
</dbReference>
<dbReference type="Proteomes" id="UP000034746">
    <property type="component" value="Unassembled WGS sequence"/>
</dbReference>
<dbReference type="InterPro" id="IPR001296">
    <property type="entry name" value="Glyco_trans_1"/>
</dbReference>
<dbReference type="PANTHER" id="PTHR46401">
    <property type="entry name" value="GLYCOSYLTRANSFERASE WBBK-RELATED"/>
    <property type="match status" value="1"/>
</dbReference>
<gene>
    <name evidence="4" type="ORF">UU48_C0001G0149</name>
</gene>
<evidence type="ECO:0000313" key="4">
    <source>
        <dbReference type="EMBL" id="KKR98794.1"/>
    </source>
</evidence>
<accession>A0A0G0VD32</accession>
<reference evidence="4 5" key="1">
    <citation type="journal article" date="2015" name="Nature">
        <title>rRNA introns, odd ribosomes, and small enigmatic genomes across a large radiation of phyla.</title>
        <authorList>
            <person name="Brown C.T."/>
            <person name="Hug L.A."/>
            <person name="Thomas B.C."/>
            <person name="Sharon I."/>
            <person name="Castelle C.J."/>
            <person name="Singh A."/>
            <person name="Wilkins M.J."/>
            <person name="Williams K.H."/>
            <person name="Banfield J.F."/>
        </authorList>
    </citation>
    <scope>NUCLEOTIDE SEQUENCE [LARGE SCALE GENOMIC DNA]</scope>
</reference>
<evidence type="ECO:0000259" key="3">
    <source>
        <dbReference type="Pfam" id="PF13439"/>
    </source>
</evidence>
<protein>
    <submittedName>
        <fullName evidence="4">Glycosyl transferase group 1</fullName>
    </submittedName>
</protein>
<dbReference type="Gene3D" id="3.40.50.2000">
    <property type="entry name" value="Glycogen Phosphorylase B"/>
    <property type="match status" value="2"/>
</dbReference>
<name>A0A0G0VD32_9BACT</name>
<dbReference type="PANTHER" id="PTHR46401:SF2">
    <property type="entry name" value="GLYCOSYLTRANSFERASE WBBK-RELATED"/>
    <property type="match status" value="1"/>
</dbReference>
<sequence length="381" mass="43674">MFFAIDASSAAKQKRTGADWYSYHLIQALKSQTLESDDRVCLYSPSALQEELAVLPPQWETRVLHWPFSTGWMQGRMSWEMLRRSPNILFVPTQSFPRIHPHTLSKQRATVTTIHDIAFHRFPDLYDPIERKHQEKEVRFAIKHAEILLTPSEWTKKELADAYGVPLEQMVVTPLSHDVTHYHPLESTVVEEVLQKYRLSRKNYFLSIGRLERKKNIPLLIRAFEIFKRSRGTGDPFELVLIGMSGFGFEEIHQAVDCSPFKESIRPLGWVEEVDIPALMNGTFAYVFPSRYEGFGISNVEAMACGIPLLTSDIPAHREVVRDAGLFLSPDEPETWASGFQRITSDQGLIEDLVQKGIVRAQSFSWQTTARKTWDVLKGLV</sequence>
<dbReference type="CDD" id="cd03809">
    <property type="entry name" value="GT4_MtfB-like"/>
    <property type="match status" value="1"/>
</dbReference>
<keyword evidence="1 4" id="KW-0808">Transferase</keyword>
<feature type="domain" description="Glycosyl transferase family 1" evidence="2">
    <location>
        <begin position="195"/>
        <end position="357"/>
    </location>
</feature>
<dbReference type="SUPFAM" id="SSF53756">
    <property type="entry name" value="UDP-Glycosyltransferase/glycogen phosphorylase"/>
    <property type="match status" value="1"/>
</dbReference>
<evidence type="ECO:0000313" key="5">
    <source>
        <dbReference type="Proteomes" id="UP000034746"/>
    </source>
</evidence>
<evidence type="ECO:0000256" key="1">
    <source>
        <dbReference type="ARBA" id="ARBA00022679"/>
    </source>
</evidence>
<proteinExistence type="predicted"/>
<evidence type="ECO:0000259" key="2">
    <source>
        <dbReference type="Pfam" id="PF00534"/>
    </source>
</evidence>